<evidence type="ECO:0000256" key="2">
    <source>
        <dbReference type="ARBA" id="ARBA00010139"/>
    </source>
</evidence>
<comment type="cofactor">
    <cofactor evidence="1">
        <name>FAD</name>
        <dbReference type="ChEBI" id="CHEBI:57692"/>
    </cofactor>
</comment>
<dbReference type="Proteomes" id="UP001610446">
    <property type="component" value="Unassembled WGS sequence"/>
</dbReference>
<comment type="similarity">
    <text evidence="2">Belongs to the FAD-binding monooxygenase family.</text>
</comment>
<keyword evidence="3" id="KW-0285">Flavoprotein</keyword>
<dbReference type="Gene3D" id="3.50.50.60">
    <property type="entry name" value="FAD/NAD(P)-binding domain"/>
    <property type="match status" value="2"/>
</dbReference>
<dbReference type="InterPro" id="IPR036188">
    <property type="entry name" value="FAD/NAD-bd_sf"/>
</dbReference>
<dbReference type="Pfam" id="PF13450">
    <property type="entry name" value="NAD_binding_8"/>
    <property type="match status" value="1"/>
</dbReference>
<evidence type="ECO:0000256" key="4">
    <source>
        <dbReference type="ARBA" id="ARBA00022827"/>
    </source>
</evidence>
<organism evidence="5 6">
    <name type="scientific">Aspergillus pseudoustus</name>
    <dbReference type="NCBI Taxonomy" id="1810923"/>
    <lineage>
        <taxon>Eukaryota</taxon>
        <taxon>Fungi</taxon>
        <taxon>Dikarya</taxon>
        <taxon>Ascomycota</taxon>
        <taxon>Pezizomycotina</taxon>
        <taxon>Eurotiomycetes</taxon>
        <taxon>Eurotiomycetidae</taxon>
        <taxon>Eurotiales</taxon>
        <taxon>Aspergillaceae</taxon>
        <taxon>Aspergillus</taxon>
        <taxon>Aspergillus subgen. Nidulantes</taxon>
    </lineage>
</organism>
<dbReference type="PRINTS" id="PR00368">
    <property type="entry name" value="FADPNR"/>
</dbReference>
<evidence type="ECO:0008006" key="7">
    <source>
        <dbReference type="Google" id="ProtNLM"/>
    </source>
</evidence>
<protein>
    <recommendedName>
        <fullName evidence="7">L-ornithine N(5)-oxygenase</fullName>
    </recommendedName>
</protein>
<sequence length="593" mass="66051">MGSLAVEDLPGGSQHPSRYSAKYFPKQEPWNPAPPVKIIIVGGGIAGLAASVLLPKKVPNSTVTIYERQKRVGGTWSQNVYPGVRCDVPSHAYQLTVDPKTDWSEYYPKGAEIQQYYEDVVDRNGLRESVHVRHEVLSATWLKHTHKWAVEVKDLDSGTVSLDAADFLVSAQGRIADPKFPAIKGLVDRFRGRVAHTASWPADLDLTGKRVAVIGNGASGQQIVPNIFPLVARLDHYVRTKTYVTTSLSGNFLAATADAPGGPIYTDEEKERFRTDPKAYLEHRRGLMMALQRPPGSEVLGSKANAELRERIIETMRGRVGGDEEWLQRLLPDYAPGCKRLTPAPGYLEALQQDKTDFITEGIVEVDETGIRTVDGKHREVDIIITATGFERVYTSRFPVIGRDGVDLREKWSLEGEIGYPETYLGLMAPGCPNYFTVLQAQGNARGGSVPLQCEIASTYIAKCIRKVQSQSYLSLEPRQDAAEEFNDVVNGWAQNKVGQDSCDAWSKIGHGATRVLLAWPGTFHHRLAALRDPRWEDFSFQRRAGAEKNRFEYFGSGITWREVHDRTDDGLTGYLKELGQFDLATVHELWND</sequence>
<evidence type="ECO:0000313" key="6">
    <source>
        <dbReference type="Proteomes" id="UP001610446"/>
    </source>
</evidence>
<dbReference type="InterPro" id="IPR051209">
    <property type="entry name" value="FAD-bind_Monooxygenase_sf"/>
</dbReference>
<proteinExistence type="inferred from homology"/>
<dbReference type="PANTHER" id="PTHR42877">
    <property type="entry name" value="L-ORNITHINE N(5)-MONOOXYGENASE-RELATED"/>
    <property type="match status" value="1"/>
</dbReference>
<dbReference type="SUPFAM" id="SSF51905">
    <property type="entry name" value="FAD/NAD(P)-binding domain"/>
    <property type="match status" value="3"/>
</dbReference>
<comment type="caution">
    <text evidence="5">The sequence shown here is derived from an EMBL/GenBank/DDBJ whole genome shotgun (WGS) entry which is preliminary data.</text>
</comment>
<dbReference type="PANTHER" id="PTHR42877:SF6">
    <property type="entry name" value="MONOOXYGENASE, PUTATIVE (AFU_ORTHOLOGUE AFUA_3G15050)-RELATED"/>
    <property type="match status" value="1"/>
</dbReference>
<evidence type="ECO:0000313" key="5">
    <source>
        <dbReference type="EMBL" id="KAL2856674.1"/>
    </source>
</evidence>
<reference evidence="5 6" key="1">
    <citation type="submission" date="2024-07" db="EMBL/GenBank/DDBJ databases">
        <title>Section-level genome sequencing and comparative genomics of Aspergillus sections Usti and Cavernicolus.</title>
        <authorList>
            <consortium name="Lawrence Berkeley National Laboratory"/>
            <person name="Nybo J.L."/>
            <person name="Vesth T.C."/>
            <person name="Theobald S."/>
            <person name="Frisvad J.C."/>
            <person name="Larsen T.O."/>
            <person name="Kjaerboelling I."/>
            <person name="Rothschild-Mancinelli K."/>
            <person name="Lyhne E.K."/>
            <person name="Kogle M.E."/>
            <person name="Barry K."/>
            <person name="Clum A."/>
            <person name="Na H."/>
            <person name="Ledsgaard L."/>
            <person name="Lin J."/>
            <person name="Lipzen A."/>
            <person name="Kuo A."/>
            <person name="Riley R."/>
            <person name="Mondo S."/>
            <person name="Labutti K."/>
            <person name="Haridas S."/>
            <person name="Pangalinan J."/>
            <person name="Salamov A.A."/>
            <person name="Simmons B.A."/>
            <person name="Magnuson J.K."/>
            <person name="Chen J."/>
            <person name="Drula E."/>
            <person name="Henrissat B."/>
            <person name="Wiebenga A."/>
            <person name="Lubbers R.J."/>
            <person name="Gomes A.C."/>
            <person name="Makela M.R."/>
            <person name="Stajich J."/>
            <person name="Grigoriev I.V."/>
            <person name="Mortensen U.H."/>
            <person name="De Vries R.P."/>
            <person name="Baker S.E."/>
            <person name="Andersen M.R."/>
        </authorList>
    </citation>
    <scope>NUCLEOTIDE SEQUENCE [LARGE SCALE GENOMIC DNA]</scope>
    <source>
        <strain evidence="5 6">CBS 123904</strain>
    </source>
</reference>
<name>A0ABR4KWL3_9EURO</name>
<gene>
    <name evidence="5" type="ORF">BJY01DRAFT_242719</name>
</gene>
<dbReference type="EMBL" id="JBFXLU010000006">
    <property type="protein sequence ID" value="KAL2856674.1"/>
    <property type="molecule type" value="Genomic_DNA"/>
</dbReference>
<evidence type="ECO:0000256" key="1">
    <source>
        <dbReference type="ARBA" id="ARBA00001974"/>
    </source>
</evidence>
<accession>A0ABR4KWL3</accession>
<evidence type="ECO:0000256" key="3">
    <source>
        <dbReference type="ARBA" id="ARBA00022630"/>
    </source>
</evidence>
<keyword evidence="4" id="KW-0274">FAD</keyword>
<keyword evidence="6" id="KW-1185">Reference proteome</keyword>